<dbReference type="EMBL" id="VRTY01000015">
    <property type="protein sequence ID" value="TXK49864.1"/>
    <property type="molecule type" value="Genomic_DNA"/>
</dbReference>
<gene>
    <name evidence="2" type="ORF">FVR03_05970</name>
</gene>
<feature type="signal peptide" evidence="1">
    <location>
        <begin position="1"/>
        <end position="20"/>
    </location>
</feature>
<evidence type="ECO:0000313" key="3">
    <source>
        <dbReference type="Proteomes" id="UP000321926"/>
    </source>
</evidence>
<feature type="chain" id="PRO_5023075756" description="Protein BatD" evidence="1">
    <location>
        <begin position="21"/>
        <end position="533"/>
    </location>
</feature>
<dbReference type="AlphaFoldDB" id="A0A5C8KA94"/>
<accession>A0A5C8KA94</accession>
<protein>
    <recommendedName>
        <fullName evidence="4">Protein BatD</fullName>
    </recommendedName>
</protein>
<organism evidence="2 3">
    <name type="scientific">Pontibacter qinzhouensis</name>
    <dbReference type="NCBI Taxonomy" id="2603253"/>
    <lineage>
        <taxon>Bacteria</taxon>
        <taxon>Pseudomonadati</taxon>
        <taxon>Bacteroidota</taxon>
        <taxon>Cytophagia</taxon>
        <taxon>Cytophagales</taxon>
        <taxon>Hymenobacteraceae</taxon>
        <taxon>Pontibacter</taxon>
    </lineage>
</organism>
<dbReference type="Proteomes" id="UP000321926">
    <property type="component" value="Unassembled WGS sequence"/>
</dbReference>
<comment type="caution">
    <text evidence="2">The sequence shown here is derived from an EMBL/GenBank/DDBJ whole genome shotgun (WGS) entry which is preliminary data.</text>
</comment>
<evidence type="ECO:0008006" key="4">
    <source>
        <dbReference type="Google" id="ProtNLM"/>
    </source>
</evidence>
<keyword evidence="3" id="KW-1185">Reference proteome</keyword>
<dbReference type="OrthoDB" id="844454at2"/>
<evidence type="ECO:0000313" key="2">
    <source>
        <dbReference type="EMBL" id="TXK49864.1"/>
    </source>
</evidence>
<keyword evidence="1" id="KW-0732">Signal</keyword>
<proteinExistence type="predicted"/>
<name>A0A5C8KA94_9BACT</name>
<sequence>MKKCVLLFSAVLLFLAKTNAQVEIIVPESSKNTSKNSSLKLVFPDMPGWNVLKEGQKLEFEVKAIGGTGSRYVYSLNQGRIPGINFDSLGHFSWTPSYDIVDRLDKTRTVQLQFEVTNEKEERASQVIDFIVEHVNRPPIVGELKPFYVRFNTTNTYRIEPSAIKDEDNDPVVFIPIPNSMPQGAKLSEQGEFTWKPSTTQFRQLQNKPITLEFYVEDQPAKARTKGQFQIEVTQQDIPPSIQMFPSQSKFVHNEDATINLKFQLTDENGESDIASFSFISDNPNVPSTALVKNTPSQYEFIWRPGYDFVKDPLDTLTFSITFYVVDKSNKGDDRKVTFSIVNTVNEVEKDQKLYNEYRSSLVKAWDLMEQLKEAERDLKKKYNRARKGKKGRSLTNASLGAMTGVAPVVVEEAATSKKITTVGGTMVMTIGTLEATEVLGRNTKDLIERLNYIMEKRNELQTKGDIFARKYALKSARRRGNSVEFLKDVDDFVAVMNLKGLVALELDAGWQNKQKPTNENISKTFKDFSGEN</sequence>
<evidence type="ECO:0000256" key="1">
    <source>
        <dbReference type="SAM" id="SignalP"/>
    </source>
</evidence>
<reference evidence="2 3" key="1">
    <citation type="submission" date="2019-08" db="EMBL/GenBank/DDBJ databases">
        <authorList>
            <person name="Shi S."/>
        </authorList>
    </citation>
    <scope>NUCLEOTIDE SEQUENCE [LARGE SCALE GENOMIC DNA]</scope>
    <source>
        <strain evidence="2 3">GY10130</strain>
    </source>
</reference>